<dbReference type="Proteomes" id="UP001187343">
    <property type="component" value="Unassembled WGS sequence"/>
</dbReference>
<dbReference type="PANTHER" id="PTHR22984:SF11">
    <property type="entry name" value="AURORA KINASE-RELATED"/>
    <property type="match status" value="1"/>
</dbReference>
<keyword evidence="3" id="KW-0723">Serine/threonine-protein kinase</keyword>
<feature type="region of interest" description="Disordered" evidence="12">
    <location>
        <begin position="2136"/>
        <end position="2179"/>
    </location>
</feature>
<dbReference type="Pfam" id="PF00069">
    <property type="entry name" value="Pkinase"/>
    <property type="match status" value="4"/>
</dbReference>
<evidence type="ECO:0000256" key="9">
    <source>
        <dbReference type="ARBA" id="ARBA00047899"/>
    </source>
</evidence>
<proteinExistence type="inferred from homology"/>
<feature type="region of interest" description="Disordered" evidence="12">
    <location>
        <begin position="2838"/>
        <end position="2866"/>
    </location>
</feature>
<evidence type="ECO:0000256" key="11">
    <source>
        <dbReference type="PROSITE-ProRule" id="PRU10141"/>
    </source>
</evidence>
<feature type="compositionally biased region" description="Low complexity" evidence="12">
    <location>
        <begin position="427"/>
        <end position="439"/>
    </location>
</feature>
<evidence type="ECO:0000259" key="13">
    <source>
        <dbReference type="PROSITE" id="PS50011"/>
    </source>
</evidence>
<dbReference type="Gene3D" id="3.30.200.20">
    <property type="entry name" value="Phosphorylase Kinase, domain 1"/>
    <property type="match status" value="5"/>
</dbReference>
<feature type="region of interest" description="Disordered" evidence="12">
    <location>
        <begin position="1985"/>
        <end position="2005"/>
    </location>
</feature>
<dbReference type="Pfam" id="PF00443">
    <property type="entry name" value="UCH"/>
    <property type="match status" value="1"/>
</dbReference>
<evidence type="ECO:0000256" key="3">
    <source>
        <dbReference type="ARBA" id="ARBA00022527"/>
    </source>
</evidence>
<dbReference type="SMART" id="SM00220">
    <property type="entry name" value="S_TKc"/>
    <property type="match status" value="4"/>
</dbReference>
<comment type="catalytic activity">
    <reaction evidence="10">
        <text>L-seryl-[protein] + ATP = O-phospho-L-seryl-[protein] + ADP + H(+)</text>
        <dbReference type="Rhea" id="RHEA:17989"/>
        <dbReference type="Rhea" id="RHEA-COMP:9863"/>
        <dbReference type="Rhea" id="RHEA-COMP:11604"/>
        <dbReference type="ChEBI" id="CHEBI:15378"/>
        <dbReference type="ChEBI" id="CHEBI:29999"/>
        <dbReference type="ChEBI" id="CHEBI:30616"/>
        <dbReference type="ChEBI" id="CHEBI:83421"/>
        <dbReference type="ChEBI" id="CHEBI:456216"/>
        <dbReference type="EC" id="2.7.11.1"/>
    </reaction>
</comment>
<evidence type="ECO:0000256" key="4">
    <source>
        <dbReference type="ARBA" id="ARBA00022679"/>
    </source>
</evidence>
<feature type="compositionally biased region" description="Basic and acidic residues" evidence="12">
    <location>
        <begin position="1272"/>
        <end position="1284"/>
    </location>
</feature>
<dbReference type="PANTHER" id="PTHR22984">
    <property type="entry name" value="SERINE/THREONINE-PROTEIN KINASE PIM"/>
    <property type="match status" value="1"/>
</dbReference>
<evidence type="ECO:0000256" key="6">
    <source>
        <dbReference type="ARBA" id="ARBA00022777"/>
    </source>
</evidence>
<protein>
    <recommendedName>
        <fullName evidence="2">non-specific serine/threonine protein kinase</fullName>
        <ecNumber evidence="2">2.7.11.1</ecNumber>
    </recommendedName>
</protein>
<dbReference type="PROSITE" id="PS00972">
    <property type="entry name" value="USP_1"/>
    <property type="match status" value="1"/>
</dbReference>
<feature type="compositionally biased region" description="Basic and acidic residues" evidence="12">
    <location>
        <begin position="2098"/>
        <end position="2110"/>
    </location>
</feature>
<feature type="binding site" evidence="11">
    <location>
        <position position="1380"/>
    </location>
    <ligand>
        <name>ATP</name>
        <dbReference type="ChEBI" id="CHEBI:30616"/>
    </ligand>
</feature>
<dbReference type="FunFam" id="3.30.200.20:FF:000417">
    <property type="entry name" value="Pim proto-oncogene, serine/threonine kinase,-related 64"/>
    <property type="match status" value="3"/>
</dbReference>
<feature type="compositionally biased region" description="Low complexity" evidence="12">
    <location>
        <begin position="1674"/>
        <end position="1684"/>
    </location>
</feature>
<dbReference type="FunFam" id="3.90.70.10:FF:000043">
    <property type="entry name" value="Ubiquitin carboxyl-terminal hydrolase 40"/>
    <property type="match status" value="1"/>
</dbReference>
<feature type="domain" description="Protein kinase" evidence="13">
    <location>
        <begin position="2175"/>
        <end position="2458"/>
    </location>
</feature>
<dbReference type="GO" id="GO:0005524">
    <property type="term" value="F:ATP binding"/>
    <property type="evidence" value="ECO:0007669"/>
    <property type="project" value="UniProtKB-UniRule"/>
</dbReference>
<dbReference type="GO" id="GO:0016579">
    <property type="term" value="P:protein deubiquitination"/>
    <property type="evidence" value="ECO:0007669"/>
    <property type="project" value="InterPro"/>
</dbReference>
<dbReference type="InterPro" id="IPR002928">
    <property type="entry name" value="Myosin_tail"/>
</dbReference>
<dbReference type="PROSITE" id="PS00973">
    <property type="entry name" value="USP_2"/>
    <property type="match status" value="1"/>
</dbReference>
<feature type="compositionally biased region" description="Basic and acidic residues" evidence="12">
    <location>
        <begin position="2838"/>
        <end position="2851"/>
    </location>
</feature>
<feature type="compositionally biased region" description="Basic residues" evidence="12">
    <location>
        <begin position="2572"/>
        <end position="2582"/>
    </location>
</feature>
<dbReference type="SUPFAM" id="SSF56112">
    <property type="entry name" value="Protein kinase-like (PK-like)"/>
    <property type="match status" value="4"/>
</dbReference>
<organism evidence="15 16">
    <name type="scientific">Cirrhinus molitorella</name>
    <name type="common">mud carp</name>
    <dbReference type="NCBI Taxonomy" id="172907"/>
    <lineage>
        <taxon>Eukaryota</taxon>
        <taxon>Metazoa</taxon>
        <taxon>Chordata</taxon>
        <taxon>Craniata</taxon>
        <taxon>Vertebrata</taxon>
        <taxon>Euteleostomi</taxon>
        <taxon>Actinopterygii</taxon>
        <taxon>Neopterygii</taxon>
        <taxon>Teleostei</taxon>
        <taxon>Ostariophysi</taxon>
        <taxon>Cypriniformes</taxon>
        <taxon>Cyprinidae</taxon>
        <taxon>Labeoninae</taxon>
        <taxon>Labeonini</taxon>
        <taxon>Cirrhinus</taxon>
    </lineage>
</organism>
<dbReference type="InterPro" id="IPR018200">
    <property type="entry name" value="USP_CS"/>
</dbReference>
<reference evidence="15" key="1">
    <citation type="submission" date="2023-08" db="EMBL/GenBank/DDBJ databases">
        <title>Chromosome-level Genome Assembly of mud carp (Cirrhinus molitorella).</title>
        <authorList>
            <person name="Liu H."/>
        </authorList>
    </citation>
    <scope>NUCLEOTIDE SEQUENCE</scope>
    <source>
        <strain evidence="15">Prfri</strain>
        <tissue evidence="15">Muscle</tissue>
    </source>
</reference>
<dbReference type="PROSITE" id="PS00107">
    <property type="entry name" value="PROTEIN_KINASE_ATP"/>
    <property type="match status" value="3"/>
</dbReference>
<feature type="binding site" evidence="11">
    <location>
        <position position="1793"/>
    </location>
    <ligand>
        <name>ATP</name>
        <dbReference type="ChEBI" id="CHEBI:30616"/>
    </ligand>
</feature>
<feature type="domain" description="Protein kinase" evidence="13">
    <location>
        <begin position="1764"/>
        <end position="2047"/>
    </location>
</feature>
<dbReference type="InterPro" id="IPR057763">
    <property type="entry name" value="UBL_USP40"/>
</dbReference>
<dbReference type="InterPro" id="IPR011009">
    <property type="entry name" value="Kinase-like_dom_sf"/>
</dbReference>
<feature type="region of interest" description="Disordered" evidence="12">
    <location>
        <begin position="2083"/>
        <end position="2115"/>
    </location>
</feature>
<feature type="region of interest" description="Disordered" evidence="12">
    <location>
        <begin position="2547"/>
        <end position="2590"/>
    </location>
</feature>
<dbReference type="InterPro" id="IPR038765">
    <property type="entry name" value="Papain-like_cys_pep_sf"/>
</dbReference>
<feature type="region of interest" description="Disordered" evidence="12">
    <location>
        <begin position="427"/>
        <end position="455"/>
    </location>
</feature>
<dbReference type="PROSITE" id="PS50011">
    <property type="entry name" value="PROTEIN_KINASE_DOM"/>
    <property type="match status" value="4"/>
</dbReference>
<accession>A0AA88TU56</accession>
<evidence type="ECO:0000256" key="5">
    <source>
        <dbReference type="ARBA" id="ARBA00022741"/>
    </source>
</evidence>
<dbReference type="EMBL" id="JAUYZG010000014">
    <property type="protein sequence ID" value="KAK2888883.1"/>
    <property type="molecule type" value="Genomic_DNA"/>
</dbReference>
<feature type="region of interest" description="Disordered" evidence="12">
    <location>
        <begin position="1670"/>
        <end position="1702"/>
    </location>
</feature>
<evidence type="ECO:0000256" key="8">
    <source>
        <dbReference type="ARBA" id="ARBA00023054"/>
    </source>
</evidence>
<keyword evidence="16" id="KW-1185">Reference proteome</keyword>
<feature type="compositionally biased region" description="Basic residues" evidence="12">
    <location>
        <begin position="1337"/>
        <end position="1347"/>
    </location>
</feature>
<feature type="compositionally biased region" description="Low complexity" evidence="12">
    <location>
        <begin position="2498"/>
        <end position="2508"/>
    </location>
</feature>
<dbReference type="InterPro" id="IPR051138">
    <property type="entry name" value="PIM_Ser/Thr_kinase"/>
</dbReference>
<feature type="region of interest" description="Disordered" evidence="12">
    <location>
        <begin position="1310"/>
        <end position="1355"/>
    </location>
</feature>
<dbReference type="Gene3D" id="1.10.510.10">
    <property type="entry name" value="Transferase(Phosphotransferase) domain 1"/>
    <property type="match status" value="4"/>
</dbReference>
<comment type="similarity">
    <text evidence="1">Belongs to the protein kinase superfamily. CAMK Ser/Thr protein kinase family. PIM subfamily.</text>
</comment>
<feature type="region of interest" description="Disordered" evidence="12">
    <location>
        <begin position="1572"/>
        <end position="1592"/>
    </location>
</feature>
<evidence type="ECO:0000259" key="14">
    <source>
        <dbReference type="PROSITE" id="PS50235"/>
    </source>
</evidence>
<dbReference type="InterPro" id="IPR000719">
    <property type="entry name" value="Prot_kinase_dom"/>
</dbReference>
<keyword evidence="6" id="KW-0418">Kinase</keyword>
<feature type="compositionally biased region" description="Basic and acidic residues" evidence="12">
    <location>
        <begin position="1685"/>
        <end position="1697"/>
    </location>
</feature>
<feature type="domain" description="Protein kinase" evidence="13">
    <location>
        <begin position="2586"/>
        <end position="2915"/>
    </location>
</feature>
<evidence type="ECO:0000256" key="12">
    <source>
        <dbReference type="SAM" id="MobiDB-lite"/>
    </source>
</evidence>
<dbReference type="GO" id="GO:0005737">
    <property type="term" value="C:cytoplasm"/>
    <property type="evidence" value="ECO:0007669"/>
    <property type="project" value="TreeGrafter"/>
</dbReference>
<dbReference type="Gene3D" id="3.90.70.10">
    <property type="entry name" value="Cysteine proteinases"/>
    <property type="match status" value="1"/>
</dbReference>
<dbReference type="GO" id="GO:0043066">
    <property type="term" value="P:negative regulation of apoptotic process"/>
    <property type="evidence" value="ECO:0007669"/>
    <property type="project" value="TreeGrafter"/>
</dbReference>
<evidence type="ECO:0000313" key="16">
    <source>
        <dbReference type="Proteomes" id="UP001187343"/>
    </source>
</evidence>
<feature type="region of interest" description="Disordered" evidence="12">
    <location>
        <begin position="1723"/>
        <end position="1768"/>
    </location>
</feature>
<comment type="caution">
    <text evidence="15">The sequence shown here is derived from an EMBL/GenBank/DDBJ whole genome shotgun (WGS) entry which is preliminary data.</text>
</comment>
<evidence type="ECO:0000256" key="1">
    <source>
        <dbReference type="ARBA" id="ARBA00005505"/>
    </source>
</evidence>
<comment type="catalytic activity">
    <reaction evidence="9">
        <text>L-threonyl-[protein] + ATP = O-phospho-L-threonyl-[protein] + ADP + H(+)</text>
        <dbReference type="Rhea" id="RHEA:46608"/>
        <dbReference type="Rhea" id="RHEA-COMP:11060"/>
        <dbReference type="Rhea" id="RHEA-COMP:11605"/>
        <dbReference type="ChEBI" id="CHEBI:15378"/>
        <dbReference type="ChEBI" id="CHEBI:30013"/>
        <dbReference type="ChEBI" id="CHEBI:30616"/>
        <dbReference type="ChEBI" id="CHEBI:61977"/>
        <dbReference type="ChEBI" id="CHEBI:456216"/>
        <dbReference type="EC" id="2.7.11.1"/>
    </reaction>
</comment>
<feature type="compositionally biased region" description="Basic residues" evidence="12">
    <location>
        <begin position="1750"/>
        <end position="1760"/>
    </location>
</feature>
<keyword evidence="7 11" id="KW-0067">ATP-binding</keyword>
<keyword evidence="8" id="KW-0175">Coiled coil</keyword>
<dbReference type="GO" id="GO:0016459">
    <property type="term" value="C:myosin complex"/>
    <property type="evidence" value="ECO:0007669"/>
    <property type="project" value="InterPro"/>
</dbReference>
<dbReference type="InterPro" id="IPR017441">
    <property type="entry name" value="Protein_kinase_ATP_BS"/>
</dbReference>
<feature type="compositionally biased region" description="Acidic residues" evidence="12">
    <location>
        <begin position="1"/>
        <end position="11"/>
    </location>
</feature>
<feature type="domain" description="Protein kinase" evidence="13">
    <location>
        <begin position="1351"/>
        <end position="1634"/>
    </location>
</feature>
<keyword evidence="5 11" id="KW-0547">Nucleotide-binding</keyword>
<feature type="compositionally biased region" description="Basic residues" evidence="12">
    <location>
        <begin position="2161"/>
        <end position="2171"/>
    </location>
</feature>
<dbReference type="GO" id="GO:0007346">
    <property type="term" value="P:regulation of mitotic cell cycle"/>
    <property type="evidence" value="ECO:0007669"/>
    <property type="project" value="TreeGrafter"/>
</dbReference>
<keyword evidence="4" id="KW-0808">Transferase</keyword>
<feature type="region of interest" description="Disordered" evidence="12">
    <location>
        <begin position="1"/>
        <end position="29"/>
    </location>
</feature>
<dbReference type="GO" id="GO:0004843">
    <property type="term" value="F:cysteine-type deubiquitinase activity"/>
    <property type="evidence" value="ECO:0007669"/>
    <property type="project" value="InterPro"/>
</dbReference>
<dbReference type="Gene3D" id="3.90.175.10">
    <property type="entry name" value="Diphtheria Toxin, domain 1"/>
    <property type="match status" value="1"/>
</dbReference>
<evidence type="ECO:0000256" key="10">
    <source>
        <dbReference type="ARBA" id="ARBA00048679"/>
    </source>
</evidence>
<dbReference type="PROSITE" id="PS50235">
    <property type="entry name" value="USP_3"/>
    <property type="match status" value="1"/>
</dbReference>
<evidence type="ECO:0000256" key="7">
    <source>
        <dbReference type="ARBA" id="ARBA00022840"/>
    </source>
</evidence>
<sequence>MFGDLFEEDGDGFSSSTPGTGVKGRECEPPPPRGKIKLCGIKNQGGTCYLNSLIQTLLFTPEFREELFHLGPDELGCLADKDKPEAKVRVIPLELQRLFTHLLLVDEQTASTTDLTDSFGWTNNEEMGQQDVQELNRILFSALESSLVGTSGSSLIHRLYHGTLVNQINCKECGNISERQEDFLDLTVSVRGVSGLEEALWNMFVEEEMFEGNNLYRCSKCDQLVRAAKSAKLRKLPPFLTISLLRFNFDFAKCERYKETGSYVFPLTFNLRPFCEQNNSPDSEYSYELFSVIIHKGGCYGGHYHVYIKDIDQLGHWEAPEEEIKVKAKTQRQEDKVRERKKESENAVDTEDPLSVLTDILAQEESKCVLVDQLGQKLMNKTGTPWSKKYKKQYGTISKFLQNHPEVFMLVSNGTRVALKAAVPAITEPSPTEPVSSTSANNSPENMEPEAAGDAEGADGCHWFDLNDSTVTAITVKDIEKQFQGKESAYMLFYRKTAMKRPSEAIGNPAYKVPPHLVEMVEEENARLQQRRAEFDASSNSVEVRLHLAPHYHYQNGALHPVSPNEDSIITVTFDRRKTVGDLRLAIYQMQDLWEGDMALTLAKNVPAGLHLYDTLTDDQISLYSAGVSNGSDLFVWNGREVSGVAVKTGVEWEPVLLTVLRPSIEELECGDVSGDGDADGSGLVRSMKGFAGGATLCTVLEALGPQEAFLCQEQSRPGANGGGASGWRVFPPQDMQRTLRELSLKDGDALLLLQPEELDSSIFSLSGDIVTVTTPLDCRWLQVEFCPLSGMKEEEEEEPGKKRSKVSASGNMLLAEVKEKAFEELHLQDELNGVECCLRQMDRTGKLLPPVHEHLSVRDAGIRLMTSLYLCPGPVPTATQLFLYFSVGLAPSVGQELEIIVEESLTVKECLKEMLQMVKLEGELWHLRRVDWCEEIGEPLMDENASLKEAKVIYGDTLVLVEGRLPPKGYLKLSVKMYMGMIDSIPELNHIGSQSIEGLTTEGSGSEMTFIGHVEISEEASLDDLKTQMMTLPALQDVCVPIPAFLRVWLLEGKKLARILRGNQQTLRKLKLGNGAEVCVQRLLKEEDLGLKDLLLSVRMGVPGEKAYYPSEEFLWDAGRDGTPKGLYAALASRYGLTPDNLLLAKHLPDKHTWLPISNWTQQVSKKKKRRKAESLQAAPFYLKDGDIIGVKNLLIDNNKEFTTLEDEIGQQRLREEAANHNTRHPATGESSQDIGPKKSGSTKNRKPEVALSINVGVFRSAASTQTAGQEDGRHGSGDREQEQLPSPNQALSQELPGYVAPLPSDLAVSVSTDQPHRKRKRKRQSGSQKDERPSTSHRRPAKRSRKEAYAKGPLLGRGGFGSVYAGIRRSDGLPVAIKYVSKSRTSERLKVEGHGQLPLEVALMTLVNSAPACPNVLQLVEWFDRRRRYIMILERPIPCQDLQSFCEENGSLDENLAKKVLLQLITALKHCESRGVLHRDVKPENLLISTESHDIKLLDFGCGDQLKDSAYEYFAGTLEYAPPEWFRQHRYHAGPATVWSVGVTLYNILCGCFPFRGARRVTSRSRLHFPRELSTGKRQESHSDPGETEKLNTCMKQLKRQLDETEEDAARVNASRRKLRRELEDATESATLMNPEAWRFLLQSMSYNLDAWVWIAVRRTENLKTIGRSRSRSAASTQTAGQEDGRHGSGDREQEQLPSPNQALSQELPGYVAPLPSDLAVSVSTDQPHRKRKRKRQSGSQKDERPSTSHRRPAKRSRKEAYAKGPLLGRGGFGSVYAGIRRSDGLPVAIKYVSKSRTSERLKVEGHGQLPLEVALMTLVNSAPACPNVLQLVEWFDRRRRYIMILERPIPCQDLQSFCEENGSLDENLAKKVLLQLITALKHCESRGVLHRDVKPENLLISTESHDIKLLDFGCGDQLKDSAYEYFAGTLEYAPPEWFRQHRYHAGPATVWSVGVTLYNILCGCFPFRGARRVTSRSRLHFPRELSTGKRQESHSDPGETEKLNTCMKQLKRQLDETEEDAARVNASRRKLRRELEDATESATLMNPEAWRFLLQSMSYNLDAWVWIAVRRTENLKTIGRSRSRSAASTQTAGQEDGRHGSGDREQEQLPSPNQALSQELPGYVAPLPSDLAVSVSTDQPHRKRKRQSGSQKDERPSTSHRRPAKRSRKEAYAKGPLLGRGGFGSVYAGIRRSDGLPVAIKYVSKSRTSERLKVEGHGQLPLEVALMTLVNSAPACPNVLQLVEWFDRRRRYIMILERPIPCQDLQSFCEENGSLDENLAKKVLLQLITALKHCESRGVLHRDVKPENLLISTESHDIKLLDFGCGDQLKDSAYEYFAGTLEYAPPEWFRQHRYHAGPATVWSVGVMLYNILCGCFPFRGARRVTSRSRLHFPRELSTGKRQESHSDPGETEKLNTCMKQLKRQLDETEEDAARVNASRRKLRRELEDATESATLMNPEAWRFLLQSMSYNLDAWVWIAVRRTENLKTIGRSRSRSAASTQTAGQEDGRHGSGDREQEQLPSPNQALSQELPGYVAPLPSDLAVSVSTDQPHKKRKRQSGSQKDERPSTSHRRPAKRSRKEAYAKGPLLGRGGFGSVYAGIRRSDGLPVRYFLPSFIQTAFRNVDISGCHDSVWFICLQVAIKYVSKSRMSERLKVEGHGQLPLEVALMTLVNSAPACPNVLQLVEWFDRRRRYIMILERPIPCQDLQSFCEENGSLDENLAKKVLLQLITALKHCESRGVLHRDVKPENLLISTESHDIKLLDFGCGDQLKDSAYEYFAGTLEYAPPEWFRQHRYHAGPATVWSVGVTLYNILCGCFPFRGARRVTSRSRLHFPRELSTGKRQESHSDPGITLKPYTGPKGSKSPELDIYSLITAVLLGQDRLLDAKDDLPSAFQKMNLRKEMFVNMDEFFEPRFDCDFRNKRKNTVCMRGNEPYKRPLGWYRFALKVLNKYPDGNAWLGTDGWRSHSVAGEWPVSYHGTSIEGARGIVTSHYKAGPGEHYGRGIYSTNDIDQASGYSKEFTSKKNGKRFRVIMQNRINPEMRNVCKRKDYWLIEIPEGTSHAKEKEIVEKSIRPYGILIKKV</sequence>
<dbReference type="Pfam" id="PF25822">
    <property type="entry name" value="UBL_USP40"/>
    <property type="match status" value="1"/>
</dbReference>
<dbReference type="InterPro" id="IPR001394">
    <property type="entry name" value="Peptidase_C19_UCH"/>
</dbReference>
<dbReference type="SUPFAM" id="SSF54001">
    <property type="entry name" value="Cysteine proteinases"/>
    <property type="match status" value="1"/>
</dbReference>
<feature type="binding site" evidence="11">
    <location>
        <position position="2204"/>
    </location>
    <ligand>
        <name>ATP</name>
        <dbReference type="ChEBI" id="CHEBI:30616"/>
    </ligand>
</feature>
<dbReference type="PROSITE" id="PS00108">
    <property type="entry name" value="PROTEIN_KINASE_ST"/>
    <property type="match status" value="4"/>
</dbReference>
<evidence type="ECO:0000313" key="15">
    <source>
        <dbReference type="EMBL" id="KAK2888883.1"/>
    </source>
</evidence>
<dbReference type="InterPro" id="IPR008271">
    <property type="entry name" value="Ser/Thr_kinase_AS"/>
</dbReference>
<dbReference type="InterPro" id="IPR028889">
    <property type="entry name" value="USP"/>
</dbReference>
<feature type="compositionally biased region" description="Basic and acidic residues" evidence="12">
    <location>
        <begin position="2509"/>
        <end position="2521"/>
    </location>
</feature>
<dbReference type="SUPFAM" id="SSF56399">
    <property type="entry name" value="ADP-ribosylation"/>
    <property type="match status" value="1"/>
</dbReference>
<dbReference type="GO" id="GO:0004674">
    <property type="term" value="F:protein serine/threonine kinase activity"/>
    <property type="evidence" value="ECO:0007669"/>
    <property type="project" value="UniProtKB-KW"/>
</dbReference>
<gene>
    <name evidence="15" type="ORF">Q8A67_014258</name>
</gene>
<evidence type="ECO:0000256" key="2">
    <source>
        <dbReference type="ARBA" id="ARBA00012513"/>
    </source>
</evidence>
<feature type="region of interest" description="Disordered" evidence="12">
    <location>
        <begin position="1221"/>
        <end position="1289"/>
    </location>
</feature>
<feature type="domain" description="USP" evidence="14">
    <location>
        <begin position="39"/>
        <end position="497"/>
    </location>
</feature>
<feature type="region of interest" description="Disordered" evidence="12">
    <location>
        <begin position="2397"/>
        <end position="2416"/>
    </location>
</feature>
<name>A0AA88TU56_9TELE</name>
<dbReference type="EC" id="2.7.11.1" evidence="2"/>
<feature type="region of interest" description="Disordered" evidence="12">
    <location>
        <begin position="2494"/>
        <end position="2526"/>
    </location>
</feature>
<feature type="compositionally biased region" description="Low complexity" evidence="12">
    <location>
        <begin position="2087"/>
        <end position="2097"/>
    </location>
</feature>
<dbReference type="Pfam" id="PF01576">
    <property type="entry name" value="Myosin_tail_1"/>
    <property type="match status" value="3"/>
</dbReference>